<gene>
    <name evidence="1" type="ORF">KFL_010450020</name>
</gene>
<accession>A0A1Y1IP81</accession>
<reference evidence="1 2" key="1">
    <citation type="journal article" date="2014" name="Nat. Commun.">
        <title>Klebsormidium flaccidum genome reveals primary factors for plant terrestrial adaptation.</title>
        <authorList>
            <person name="Hori K."/>
            <person name="Maruyama F."/>
            <person name="Fujisawa T."/>
            <person name="Togashi T."/>
            <person name="Yamamoto N."/>
            <person name="Seo M."/>
            <person name="Sato S."/>
            <person name="Yamada T."/>
            <person name="Mori H."/>
            <person name="Tajima N."/>
            <person name="Moriyama T."/>
            <person name="Ikeuchi M."/>
            <person name="Watanabe M."/>
            <person name="Wada H."/>
            <person name="Kobayashi K."/>
            <person name="Saito M."/>
            <person name="Masuda T."/>
            <person name="Sasaki-Sekimoto Y."/>
            <person name="Mashiguchi K."/>
            <person name="Awai K."/>
            <person name="Shimojima M."/>
            <person name="Masuda S."/>
            <person name="Iwai M."/>
            <person name="Nobusawa T."/>
            <person name="Narise T."/>
            <person name="Kondo S."/>
            <person name="Saito H."/>
            <person name="Sato R."/>
            <person name="Murakawa M."/>
            <person name="Ihara Y."/>
            <person name="Oshima-Yamada Y."/>
            <person name="Ohtaka K."/>
            <person name="Satoh M."/>
            <person name="Sonobe K."/>
            <person name="Ishii M."/>
            <person name="Ohtani R."/>
            <person name="Kanamori-Sato M."/>
            <person name="Honoki R."/>
            <person name="Miyazaki D."/>
            <person name="Mochizuki H."/>
            <person name="Umetsu J."/>
            <person name="Higashi K."/>
            <person name="Shibata D."/>
            <person name="Kamiya Y."/>
            <person name="Sato N."/>
            <person name="Nakamura Y."/>
            <person name="Tabata S."/>
            <person name="Ida S."/>
            <person name="Kurokawa K."/>
            <person name="Ohta H."/>
        </authorList>
    </citation>
    <scope>NUCLEOTIDE SEQUENCE [LARGE SCALE GENOMIC DNA]</scope>
    <source>
        <strain evidence="1 2">NIES-2285</strain>
    </source>
</reference>
<organism evidence="1 2">
    <name type="scientific">Klebsormidium nitens</name>
    <name type="common">Green alga</name>
    <name type="synonym">Ulothrix nitens</name>
    <dbReference type="NCBI Taxonomy" id="105231"/>
    <lineage>
        <taxon>Eukaryota</taxon>
        <taxon>Viridiplantae</taxon>
        <taxon>Streptophyta</taxon>
        <taxon>Klebsormidiophyceae</taxon>
        <taxon>Klebsormidiales</taxon>
        <taxon>Klebsormidiaceae</taxon>
        <taxon>Klebsormidium</taxon>
    </lineage>
</organism>
<dbReference type="Proteomes" id="UP000054558">
    <property type="component" value="Unassembled WGS sequence"/>
</dbReference>
<keyword evidence="2" id="KW-1185">Reference proteome</keyword>
<proteinExistence type="predicted"/>
<evidence type="ECO:0000313" key="1">
    <source>
        <dbReference type="EMBL" id="GAQ92544.1"/>
    </source>
</evidence>
<dbReference type="AlphaFoldDB" id="A0A1Y1IP81"/>
<evidence type="ECO:0000313" key="2">
    <source>
        <dbReference type="Proteomes" id="UP000054558"/>
    </source>
</evidence>
<sequence>MQVDATSPGDLDTQVLQDLIASIKWGVAFSIIGPILTVGVQFLTGTNTVGLLQERGERKCQERILEVLNQMSRRDEGQVELATVMARALSQDVIKDRLRSFALELMKDEGVSAVSQKNMDEWLKPRIDSIDKEFADIKKELSEVKSELGGLASQVTIAVDLLKSMSGRHDDDMKVR</sequence>
<name>A0A1Y1IP81_KLENI</name>
<protein>
    <submittedName>
        <fullName evidence="1">Uncharacterized protein</fullName>
    </submittedName>
</protein>
<dbReference type="EMBL" id="DF237994">
    <property type="protein sequence ID" value="GAQ92544.1"/>
    <property type="molecule type" value="Genomic_DNA"/>
</dbReference>